<organism evidence="3 4">
    <name type="scientific">Vibrio marisflavi CECT 7928</name>
    <dbReference type="NCBI Taxonomy" id="634439"/>
    <lineage>
        <taxon>Bacteria</taxon>
        <taxon>Pseudomonadati</taxon>
        <taxon>Pseudomonadota</taxon>
        <taxon>Gammaproteobacteria</taxon>
        <taxon>Vibrionales</taxon>
        <taxon>Vibrionaceae</taxon>
        <taxon>Vibrio</taxon>
    </lineage>
</organism>
<comment type="caution">
    <text evidence="3">The sequence shown here is derived from an EMBL/GenBank/DDBJ whole genome shotgun (WGS) entry which is preliminary data.</text>
</comment>
<dbReference type="Proteomes" id="UP000838748">
    <property type="component" value="Unassembled WGS sequence"/>
</dbReference>
<keyword evidence="1" id="KW-0732">Signal</keyword>
<proteinExistence type="predicted"/>
<keyword evidence="4" id="KW-1185">Reference proteome</keyword>
<evidence type="ECO:0000256" key="1">
    <source>
        <dbReference type="SAM" id="SignalP"/>
    </source>
</evidence>
<gene>
    <name evidence="3" type="ORF">VMF7928_00308</name>
</gene>
<accession>A0ABN8DZ65</accession>
<dbReference type="InterPro" id="IPR007893">
    <property type="entry name" value="Spore_coat_U/FanG"/>
</dbReference>
<reference evidence="3" key="1">
    <citation type="submission" date="2021-11" db="EMBL/GenBank/DDBJ databases">
        <authorList>
            <person name="Rodrigo-Torres L."/>
            <person name="Arahal R. D."/>
            <person name="Lucena T."/>
        </authorList>
    </citation>
    <scope>NUCLEOTIDE SEQUENCE</scope>
    <source>
        <strain evidence="3">CECT 7928</strain>
    </source>
</reference>
<feature type="domain" description="Spore coat protein U/FanG" evidence="2">
    <location>
        <begin position="33"/>
        <end position="171"/>
    </location>
</feature>
<feature type="chain" id="PRO_5045744669" description="Spore coat protein U/FanG domain-containing protein" evidence="1">
    <location>
        <begin position="25"/>
        <end position="175"/>
    </location>
</feature>
<protein>
    <recommendedName>
        <fullName evidence="2">Spore coat protein U/FanG domain-containing protein</fullName>
    </recommendedName>
</protein>
<evidence type="ECO:0000259" key="2">
    <source>
        <dbReference type="Pfam" id="PF05229"/>
    </source>
</evidence>
<evidence type="ECO:0000313" key="3">
    <source>
        <dbReference type="EMBL" id="CAH0536281.1"/>
    </source>
</evidence>
<evidence type="ECO:0000313" key="4">
    <source>
        <dbReference type="Proteomes" id="UP000838748"/>
    </source>
</evidence>
<dbReference type="RefSeq" id="WP_237359731.1">
    <property type="nucleotide sequence ID" value="NZ_CAKLDM010000001.1"/>
</dbReference>
<sequence length="175" mass="18571">MKKSTKIALAVASTLSFASASSFAASTLSPPATADMNVKANIVASCQIVQPKDLDFGTINPKNGAKASETIKVKNCYTVGHKAPTLYIATGTGPTNSFIMEGSQGGQLLYTLKTRMGEEFAPDNGRYHAQGGEIFRWTSSTTAVAPVYGQVPANQNFSKLAGQSYQQTVHVQVQF</sequence>
<name>A0ABN8DZ65_9VIBR</name>
<dbReference type="EMBL" id="CAKLDM010000001">
    <property type="protein sequence ID" value="CAH0536281.1"/>
    <property type="molecule type" value="Genomic_DNA"/>
</dbReference>
<dbReference type="Pfam" id="PF05229">
    <property type="entry name" value="SCPU"/>
    <property type="match status" value="1"/>
</dbReference>
<feature type="signal peptide" evidence="1">
    <location>
        <begin position="1"/>
        <end position="24"/>
    </location>
</feature>